<protein>
    <submittedName>
        <fullName evidence="2">Uncharacterized protein</fullName>
    </submittedName>
</protein>
<comment type="caution">
    <text evidence="2">The sequence shown here is derived from an EMBL/GenBank/DDBJ whole genome shotgun (WGS) entry which is preliminary data.</text>
</comment>
<feature type="compositionally biased region" description="Polar residues" evidence="1">
    <location>
        <begin position="48"/>
        <end position="62"/>
    </location>
</feature>
<feature type="compositionally biased region" description="Low complexity" evidence="1">
    <location>
        <begin position="330"/>
        <end position="344"/>
    </location>
</feature>
<accession>A0A8H8S6W4</accession>
<feature type="region of interest" description="Disordered" evidence="1">
    <location>
        <begin position="188"/>
        <end position="213"/>
    </location>
</feature>
<feature type="region of interest" description="Disordered" evidence="1">
    <location>
        <begin position="252"/>
        <end position="271"/>
    </location>
</feature>
<proteinExistence type="predicted"/>
<feature type="region of interest" description="Disordered" evidence="1">
    <location>
        <begin position="39"/>
        <end position="128"/>
    </location>
</feature>
<dbReference type="PANTHER" id="PTHR42106">
    <property type="entry name" value="CHROMOSOME 10, WHOLE GENOME SHOTGUN SEQUENCE"/>
    <property type="match status" value="1"/>
</dbReference>
<name>A0A8H8S6W4_9HELO</name>
<reference evidence="2 3" key="1">
    <citation type="submission" date="2018-05" db="EMBL/GenBank/DDBJ databases">
        <title>Genome sequencing and assembly of the regulated plant pathogen Lachnellula willkommii and related sister species for the development of diagnostic species identification markers.</title>
        <authorList>
            <person name="Giroux E."/>
            <person name="Bilodeau G."/>
        </authorList>
    </citation>
    <scope>NUCLEOTIDE SEQUENCE [LARGE SCALE GENOMIC DNA]</scope>
    <source>
        <strain evidence="2 3">CBS 160.35</strain>
    </source>
</reference>
<feature type="region of interest" description="Disordered" evidence="1">
    <location>
        <begin position="466"/>
        <end position="490"/>
    </location>
</feature>
<evidence type="ECO:0000256" key="1">
    <source>
        <dbReference type="SAM" id="MobiDB-lite"/>
    </source>
</evidence>
<feature type="compositionally biased region" description="Polar residues" evidence="1">
    <location>
        <begin position="622"/>
        <end position="635"/>
    </location>
</feature>
<feature type="compositionally biased region" description="Polar residues" evidence="1">
    <location>
        <begin position="566"/>
        <end position="588"/>
    </location>
</feature>
<dbReference type="AlphaFoldDB" id="A0A8H8S6W4"/>
<dbReference type="PANTHER" id="PTHR42106:SF1">
    <property type="match status" value="1"/>
</dbReference>
<feature type="compositionally biased region" description="Polar residues" evidence="1">
    <location>
        <begin position="188"/>
        <end position="203"/>
    </location>
</feature>
<feature type="region of interest" description="Disordered" evidence="1">
    <location>
        <begin position="1"/>
        <end position="25"/>
    </location>
</feature>
<dbReference type="Proteomes" id="UP000443090">
    <property type="component" value="Unassembled WGS sequence"/>
</dbReference>
<keyword evidence="3" id="KW-1185">Reference proteome</keyword>
<feature type="region of interest" description="Disordered" evidence="1">
    <location>
        <begin position="531"/>
        <end position="681"/>
    </location>
</feature>
<dbReference type="EMBL" id="QGMI01000069">
    <property type="protein sequence ID" value="TVY47863.1"/>
    <property type="molecule type" value="Genomic_DNA"/>
</dbReference>
<dbReference type="OrthoDB" id="340550at2759"/>
<feature type="region of interest" description="Disordered" evidence="1">
    <location>
        <begin position="388"/>
        <end position="413"/>
    </location>
</feature>
<feature type="compositionally biased region" description="Basic and acidic residues" evidence="1">
    <location>
        <begin position="98"/>
        <end position="111"/>
    </location>
</feature>
<evidence type="ECO:0000313" key="3">
    <source>
        <dbReference type="Proteomes" id="UP000443090"/>
    </source>
</evidence>
<feature type="non-terminal residue" evidence="2">
    <location>
        <position position="681"/>
    </location>
</feature>
<feature type="region of interest" description="Disordered" evidence="1">
    <location>
        <begin position="152"/>
        <end position="174"/>
    </location>
</feature>
<sequence length="681" mass="73682">IRKPPSPSHDDYLRTTQPRPDRIIRVQIPPVVVEIMLRSQLNEHQHGHTTPSMEPANSSTRNEGLGIGISERRTASRSPSKARSLSDGDPPILSPSPKFKEPEKRTSKDDSAISDSPITPRRPAIPVRGLSLQMPARDLMSTNTSAYVSRVPLSPKVDHSQTYGSPSSVLPRRSRGLDFSRAASTLHHSTLAAESSPDSSPTVSGRAMNIPNRKNGLHFSSGPESMNNNSNSLWSTMANAERVGVSSSLGSVNMMGSESSGSSSDEDDLMDADDIDDSILTTPQVSKMNRPFGAIPQGSPGNGWFAQSPAVSSLMNFQRARFRHGKSRKSSSSGSGNSMVSPTSKSPPNIRSIEGMNNSFLGKEMQSEGLQSRRESISWAANQLHISGSESDDGALKSTLENGMPVTPSREGQRGVIRRVVTRRGNMLPKTKGFARIRAALAEENAPVETEVRREAEVVRQTWESDADLELTRNPSMTTTHSSPILGPTQESLEGIPEDDTMTDISSGLSSSFKQHVMRNSKGKGYWESFTEEKNRTPPPHFFPRGSSSGMSEDISLDSPTPPLLGTQSTYDPLMSSPSRSATPQPGTGPTAAEITQKVNKKRRRDDDFDPSSFKRRAVSPGMSSHNSPVIQSPMQRDATPWGRPPSNGEAGKNGGPPPAKRIGLQGMVDSTDGLMKMSIE</sequence>
<evidence type="ECO:0000313" key="2">
    <source>
        <dbReference type="EMBL" id="TVY47863.1"/>
    </source>
</evidence>
<feature type="compositionally biased region" description="Polar residues" evidence="1">
    <location>
        <begin position="473"/>
        <end position="483"/>
    </location>
</feature>
<feature type="region of interest" description="Disordered" evidence="1">
    <location>
        <begin position="321"/>
        <end position="355"/>
    </location>
</feature>
<gene>
    <name evidence="2" type="ORF">LOCC1_G001977</name>
</gene>
<feature type="compositionally biased region" description="Basic and acidic residues" evidence="1">
    <location>
        <begin position="8"/>
        <end position="24"/>
    </location>
</feature>
<organism evidence="2 3">
    <name type="scientific">Lachnellula occidentalis</name>
    <dbReference type="NCBI Taxonomy" id="215460"/>
    <lineage>
        <taxon>Eukaryota</taxon>
        <taxon>Fungi</taxon>
        <taxon>Dikarya</taxon>
        <taxon>Ascomycota</taxon>
        <taxon>Pezizomycotina</taxon>
        <taxon>Leotiomycetes</taxon>
        <taxon>Helotiales</taxon>
        <taxon>Lachnaceae</taxon>
        <taxon>Lachnellula</taxon>
    </lineage>
</organism>